<reference evidence="2" key="1">
    <citation type="submission" date="2021-06" db="EMBL/GenBank/DDBJ databases">
        <title>Comparative genomics, transcriptomics and evolutionary studies reveal genomic signatures of adaptation to plant cell wall in hemibiotrophic fungi.</title>
        <authorList>
            <consortium name="DOE Joint Genome Institute"/>
            <person name="Baroncelli R."/>
            <person name="Diaz J.F."/>
            <person name="Benocci T."/>
            <person name="Peng M."/>
            <person name="Battaglia E."/>
            <person name="Haridas S."/>
            <person name="Andreopoulos W."/>
            <person name="Labutti K."/>
            <person name="Pangilinan J."/>
            <person name="Floch G.L."/>
            <person name="Makela M.R."/>
            <person name="Henrissat B."/>
            <person name="Grigoriev I.V."/>
            <person name="Crouch J.A."/>
            <person name="De Vries R.P."/>
            <person name="Sukno S.A."/>
            <person name="Thon M.R."/>
        </authorList>
    </citation>
    <scope>NUCLEOTIDE SEQUENCE</scope>
    <source>
        <strain evidence="2">MAFF235873</strain>
    </source>
</reference>
<dbReference type="Proteomes" id="UP001232148">
    <property type="component" value="Unassembled WGS sequence"/>
</dbReference>
<evidence type="ECO:0000313" key="2">
    <source>
        <dbReference type="EMBL" id="KAK2033545.1"/>
    </source>
</evidence>
<evidence type="ECO:0000256" key="1">
    <source>
        <dbReference type="SAM" id="Phobius"/>
    </source>
</evidence>
<keyword evidence="1" id="KW-0472">Membrane</keyword>
<accession>A0AAD9HQQ0</accession>
<feature type="transmembrane region" description="Helical" evidence="1">
    <location>
        <begin position="12"/>
        <end position="29"/>
    </location>
</feature>
<name>A0AAD9HQQ0_9PEZI</name>
<proteinExistence type="predicted"/>
<feature type="non-terminal residue" evidence="2">
    <location>
        <position position="61"/>
    </location>
</feature>
<keyword evidence="1" id="KW-0812">Transmembrane</keyword>
<comment type="caution">
    <text evidence="2">The sequence shown here is derived from an EMBL/GenBank/DDBJ whole genome shotgun (WGS) entry which is preliminary data.</text>
</comment>
<dbReference type="EMBL" id="MU842821">
    <property type="protein sequence ID" value="KAK2033545.1"/>
    <property type="molecule type" value="Genomic_DNA"/>
</dbReference>
<keyword evidence="3" id="KW-1185">Reference proteome</keyword>
<protein>
    <submittedName>
        <fullName evidence="2">Uncharacterized protein</fullName>
    </submittedName>
</protein>
<organism evidence="2 3">
    <name type="scientific">Colletotrichum zoysiae</name>
    <dbReference type="NCBI Taxonomy" id="1216348"/>
    <lineage>
        <taxon>Eukaryota</taxon>
        <taxon>Fungi</taxon>
        <taxon>Dikarya</taxon>
        <taxon>Ascomycota</taxon>
        <taxon>Pezizomycotina</taxon>
        <taxon>Sordariomycetes</taxon>
        <taxon>Hypocreomycetidae</taxon>
        <taxon>Glomerellales</taxon>
        <taxon>Glomerellaceae</taxon>
        <taxon>Colletotrichum</taxon>
        <taxon>Colletotrichum graminicola species complex</taxon>
    </lineage>
</organism>
<gene>
    <name evidence="2" type="ORF">LX32DRAFT_635239</name>
</gene>
<sequence>MAAGSADDGKGLELAAFLGGVIYLVWLGVRGGGSLLGRQKAPKVQYQTLFRNLKVTCPLTA</sequence>
<dbReference type="AlphaFoldDB" id="A0AAD9HQQ0"/>
<evidence type="ECO:0000313" key="3">
    <source>
        <dbReference type="Proteomes" id="UP001232148"/>
    </source>
</evidence>
<keyword evidence="1" id="KW-1133">Transmembrane helix</keyword>